<keyword evidence="1" id="KW-0732">Signal</keyword>
<name>F4PUT3_CACFS</name>
<organism evidence="2 3">
    <name type="scientific">Cavenderia fasciculata</name>
    <name type="common">Slime mold</name>
    <name type="synonym">Dictyostelium fasciculatum</name>
    <dbReference type="NCBI Taxonomy" id="261658"/>
    <lineage>
        <taxon>Eukaryota</taxon>
        <taxon>Amoebozoa</taxon>
        <taxon>Evosea</taxon>
        <taxon>Eumycetozoa</taxon>
        <taxon>Dictyostelia</taxon>
        <taxon>Acytosteliales</taxon>
        <taxon>Cavenderiaceae</taxon>
        <taxon>Cavenderia</taxon>
    </lineage>
</organism>
<dbReference type="OrthoDB" id="17754at2759"/>
<reference evidence="3" key="1">
    <citation type="journal article" date="2011" name="Genome Res.">
        <title>Phylogeny-wide analysis of social amoeba genomes highlights ancient origins for complex intercellular communication.</title>
        <authorList>
            <person name="Heidel A.J."/>
            <person name="Lawal H.M."/>
            <person name="Felder M."/>
            <person name="Schilde C."/>
            <person name="Helps N.R."/>
            <person name="Tunggal B."/>
            <person name="Rivero F."/>
            <person name="John U."/>
            <person name="Schleicher M."/>
            <person name="Eichinger L."/>
            <person name="Platzer M."/>
            <person name="Noegel A.A."/>
            <person name="Schaap P."/>
            <person name="Gloeckner G."/>
        </authorList>
    </citation>
    <scope>NUCLEOTIDE SEQUENCE [LARGE SCALE GENOMIC DNA]</scope>
    <source>
        <strain evidence="3">SH3</strain>
    </source>
</reference>
<proteinExistence type="predicted"/>
<sequence length="263" mass="28454">MNKFTIISLICIFSLFISIGLAQVGTPSPTPSPTPAPPVPTETCLTCISNFEAAAPNIIETLNGTTKFADCAELCEKVDTQSFTICNTTCYASGNITAYSKIIENADPIHFCLISKLCPVNSRPSAYTTQVNNFPDKPKYGDTILFKNLVYITQTLGVGEYQFNITDKNGTVVVTNTTIIVNCESGTYVPFQMAIPTIGSNLVGNYTYSISSQICAGSCNSVKFYEGSANLGTIIFPFTIAPASSTIDQEPEVVVVRNYNRKY</sequence>
<dbReference type="GeneID" id="14873280"/>
<keyword evidence="3" id="KW-1185">Reference proteome</keyword>
<dbReference type="AlphaFoldDB" id="F4PUT3"/>
<evidence type="ECO:0000256" key="1">
    <source>
        <dbReference type="SAM" id="SignalP"/>
    </source>
</evidence>
<dbReference type="EMBL" id="GL883010">
    <property type="protein sequence ID" value="EGG21102.1"/>
    <property type="molecule type" value="Genomic_DNA"/>
</dbReference>
<dbReference type="KEGG" id="dfa:DFA_00977"/>
<accession>F4PUT3</accession>
<dbReference type="Proteomes" id="UP000007797">
    <property type="component" value="Unassembled WGS sequence"/>
</dbReference>
<evidence type="ECO:0000313" key="3">
    <source>
        <dbReference type="Proteomes" id="UP000007797"/>
    </source>
</evidence>
<evidence type="ECO:0000313" key="2">
    <source>
        <dbReference type="EMBL" id="EGG21102.1"/>
    </source>
</evidence>
<feature type="signal peptide" evidence="1">
    <location>
        <begin position="1"/>
        <end position="22"/>
    </location>
</feature>
<protein>
    <recommendedName>
        <fullName evidence="4">Countin-like protein</fullName>
    </recommendedName>
</protein>
<evidence type="ECO:0008006" key="4">
    <source>
        <dbReference type="Google" id="ProtNLM"/>
    </source>
</evidence>
<dbReference type="RefSeq" id="XP_004358952.1">
    <property type="nucleotide sequence ID" value="XM_004358895.1"/>
</dbReference>
<feature type="chain" id="PRO_5003320349" description="Countin-like protein" evidence="1">
    <location>
        <begin position="23"/>
        <end position="263"/>
    </location>
</feature>
<gene>
    <name evidence="2" type="ORF">DFA_00977</name>
</gene>